<feature type="domain" description="SRA1/Sec31" evidence="2">
    <location>
        <begin position="84"/>
        <end position="181"/>
    </location>
</feature>
<dbReference type="Pfam" id="PF07304">
    <property type="entry name" value="SRA1"/>
    <property type="match status" value="1"/>
</dbReference>
<protein>
    <recommendedName>
        <fullName evidence="2">SRA1/Sec31 domain-containing protein</fullName>
    </recommendedName>
</protein>
<dbReference type="GO" id="GO:0005634">
    <property type="term" value="C:nucleus"/>
    <property type="evidence" value="ECO:0007669"/>
    <property type="project" value="TreeGrafter"/>
</dbReference>
<dbReference type="AlphaFoldDB" id="A0A8R2F7C0"/>
<dbReference type="KEGG" id="api:100165713"/>
<dbReference type="PANTHER" id="PTHR18834:SF2">
    <property type="entry name" value="STEROID RECEPTOR RNA ACTIVATOR 1"/>
    <property type="match status" value="1"/>
</dbReference>
<dbReference type="InterPro" id="IPR040243">
    <property type="entry name" value="Steroid_recept_RNA_1"/>
</dbReference>
<sequence>MSEGYKPYTPGWNDPPSYSFEDTVSAQHENRPKIFDRIPARVFPNTPIVQSNNNQIPLDNDVVSNENCDDTSKIPAVSSLVLCDIPVEERLSYVMTSLNDSIQKSTLPDSKKVDISKRLSRLEISWKDSQFTDIVQQKTIALVKAIKINDYAEANRLQMALMVDHTRQCNTWIPAIRQLINQHT</sequence>
<accession>A0A8R2F7C0</accession>
<reference evidence="4" key="1">
    <citation type="submission" date="2010-06" db="EMBL/GenBank/DDBJ databases">
        <authorList>
            <person name="Jiang H."/>
            <person name="Abraham K."/>
            <person name="Ali S."/>
            <person name="Alsbrooks S.L."/>
            <person name="Anim B.N."/>
            <person name="Anosike U.S."/>
            <person name="Attaway T."/>
            <person name="Bandaranaike D.P."/>
            <person name="Battles P.K."/>
            <person name="Bell S.N."/>
            <person name="Bell A.V."/>
            <person name="Beltran B."/>
            <person name="Bickham C."/>
            <person name="Bustamante Y."/>
            <person name="Caleb T."/>
            <person name="Canada A."/>
            <person name="Cardenas V."/>
            <person name="Carter K."/>
            <person name="Chacko J."/>
            <person name="Chandrabose M.N."/>
            <person name="Chavez D."/>
            <person name="Chavez A."/>
            <person name="Chen L."/>
            <person name="Chu H.-S."/>
            <person name="Claassen K.J."/>
            <person name="Cockrell R."/>
            <person name="Collins M."/>
            <person name="Cooper J.A."/>
            <person name="Cree A."/>
            <person name="Curry S.M."/>
            <person name="Da Y."/>
            <person name="Dao M.D."/>
            <person name="Das B."/>
            <person name="Davila M.-L."/>
            <person name="Davy-Carroll L."/>
            <person name="Denson S."/>
            <person name="Dinh H."/>
            <person name="Ebong V.E."/>
            <person name="Edwards J.R."/>
            <person name="Egan A."/>
            <person name="El-Daye J."/>
            <person name="Escobedo L."/>
            <person name="Fernandez S."/>
            <person name="Fernando P.R."/>
            <person name="Flagg N."/>
            <person name="Forbes L.D."/>
            <person name="Fowler R.G."/>
            <person name="Fu Q."/>
            <person name="Gabisi R.A."/>
            <person name="Ganer J."/>
            <person name="Garbino Pronczuk A."/>
            <person name="Garcia R.M."/>
            <person name="Garner T."/>
            <person name="Garrett T.E."/>
            <person name="Gonzalez D.A."/>
            <person name="Hamid H."/>
            <person name="Hawkins E.S."/>
            <person name="Hirani K."/>
            <person name="Hogues M.E."/>
            <person name="Hollins B."/>
            <person name="Hsiao C.-H."/>
            <person name="Jabil R."/>
            <person name="James M.L."/>
            <person name="Jhangiani S.N."/>
            <person name="Johnson B."/>
            <person name="Johnson Q."/>
            <person name="Joshi V."/>
            <person name="Kalu J.B."/>
            <person name="Kam C."/>
            <person name="Kashfia A."/>
            <person name="Keebler J."/>
            <person name="Kisamo H."/>
            <person name="Kovar C.L."/>
            <person name="Lago L.A."/>
            <person name="Lai C.-Y."/>
            <person name="Laidlaw J."/>
            <person name="Lara F."/>
            <person name="Le T.-K."/>
            <person name="Lee S.L."/>
            <person name="Legall F.H."/>
            <person name="Lemon S.J."/>
            <person name="Lewis L.R."/>
            <person name="Li B."/>
            <person name="Liu Y."/>
            <person name="Liu Y.-S."/>
            <person name="Lopez J."/>
            <person name="Lozado R.J."/>
            <person name="Lu J."/>
            <person name="Madu R.C."/>
            <person name="Maheshwari M."/>
            <person name="Maheshwari R."/>
            <person name="Malloy K."/>
            <person name="Martinez E."/>
            <person name="Mathew T."/>
            <person name="Mercado I.C."/>
            <person name="Mercado C."/>
            <person name="Meyer B."/>
            <person name="Montgomery K."/>
            <person name="Morgan M.B."/>
            <person name="Munidasa M."/>
            <person name="Nazareth L.V."/>
            <person name="Nelson J."/>
            <person name="Ng B.M."/>
            <person name="Nguyen N.B."/>
            <person name="Nguyen P.Q."/>
            <person name="Nguyen T."/>
            <person name="Obregon M."/>
            <person name="Okwuonu G.O."/>
            <person name="Onwere C.G."/>
            <person name="Orozco G."/>
            <person name="Parra A."/>
            <person name="Patel S."/>
            <person name="Patil S."/>
            <person name="Perez A."/>
            <person name="Perez Y."/>
            <person name="Pham C."/>
            <person name="Primus E.L."/>
            <person name="Pu L.-L."/>
            <person name="Puazo M."/>
            <person name="Qin X."/>
            <person name="Quiroz J.B."/>
            <person name="Reese J."/>
            <person name="Richards S."/>
            <person name="Rives C.M."/>
            <person name="Robberts R."/>
            <person name="Ruiz S.J."/>
            <person name="Ruiz M.J."/>
            <person name="Santibanez J."/>
            <person name="Schneider B.W."/>
            <person name="Sisson I."/>
            <person name="Smith M."/>
            <person name="Sodergren E."/>
            <person name="Song X.-Z."/>
            <person name="Song B.B."/>
            <person name="Summersgill H."/>
            <person name="Thelus R."/>
            <person name="Thornton R.D."/>
            <person name="Trejos Z.Y."/>
            <person name="Usmani K."/>
            <person name="Vattathil S."/>
            <person name="Villasana D."/>
            <person name="Walker D.L."/>
            <person name="Wang S."/>
            <person name="Wang K."/>
            <person name="White C.S."/>
            <person name="Williams A.C."/>
            <person name="Williamson J."/>
            <person name="Wilson K."/>
            <person name="Woghiren I.O."/>
            <person name="Woodworth J.R."/>
            <person name="Worley K.C."/>
            <person name="Wright R.A."/>
            <person name="Wu W."/>
            <person name="Young L."/>
            <person name="Zhang L."/>
            <person name="Zhang J."/>
            <person name="Zhu Y."/>
            <person name="Muzny D.M."/>
            <person name="Weinstock G."/>
            <person name="Gibbs R.A."/>
        </authorList>
    </citation>
    <scope>NUCLEOTIDE SEQUENCE [LARGE SCALE GENOMIC DNA]</scope>
    <source>
        <strain evidence="4">LSR1</strain>
    </source>
</reference>
<dbReference type="Proteomes" id="UP000007819">
    <property type="component" value="Chromosome A3"/>
</dbReference>
<dbReference type="RefSeq" id="XP_001949832.1">
    <property type="nucleotide sequence ID" value="XM_001949797.4"/>
</dbReference>
<dbReference type="EnsemblMetazoa" id="XM_008183456.3">
    <property type="protein sequence ID" value="XP_008181678.1"/>
    <property type="gene ID" value="LOC100165713"/>
</dbReference>
<dbReference type="Gene3D" id="1.20.940.10">
    <property type="entry name" value="Functional domain of the splicing factor Prp18"/>
    <property type="match status" value="1"/>
</dbReference>
<name>A0A8R2F7C0_ACYPI</name>
<evidence type="ECO:0000259" key="2">
    <source>
        <dbReference type="Pfam" id="PF07304"/>
    </source>
</evidence>
<evidence type="ECO:0000313" key="4">
    <source>
        <dbReference type="Proteomes" id="UP000007819"/>
    </source>
</evidence>
<dbReference type="EnsemblMetazoa" id="XM_001949797.5">
    <property type="protein sequence ID" value="XP_001949832.1"/>
    <property type="gene ID" value="LOC100165713"/>
</dbReference>
<proteinExistence type="predicted"/>
<dbReference type="InterPro" id="IPR009917">
    <property type="entry name" value="SRA1/Sec31"/>
</dbReference>
<evidence type="ECO:0000313" key="3">
    <source>
        <dbReference type="EnsemblMetazoa" id="XP_008181678.1"/>
    </source>
</evidence>
<dbReference type="GeneID" id="100165713"/>
<dbReference type="EnsemblMetazoa" id="XM_008183457.3">
    <property type="protein sequence ID" value="XP_008181679.1"/>
    <property type="gene ID" value="LOC100165713"/>
</dbReference>
<feature type="region of interest" description="Disordered" evidence="1">
    <location>
        <begin position="1"/>
        <end position="24"/>
    </location>
</feature>
<dbReference type="RefSeq" id="XP_008181679.1">
    <property type="nucleotide sequence ID" value="XM_008183457.2"/>
</dbReference>
<keyword evidence="4" id="KW-1185">Reference proteome</keyword>
<reference evidence="3" key="2">
    <citation type="submission" date="2022-06" db="UniProtKB">
        <authorList>
            <consortium name="EnsemblMetazoa"/>
        </authorList>
    </citation>
    <scope>IDENTIFICATION</scope>
</reference>
<dbReference type="PANTHER" id="PTHR18834">
    <property type="entry name" value="STEROID RECEPTOR RNA ACTIVATOR 1"/>
    <property type="match status" value="1"/>
</dbReference>
<dbReference type="RefSeq" id="XP_008181678.1">
    <property type="nucleotide sequence ID" value="XM_008183456.2"/>
</dbReference>
<organism evidence="3 4">
    <name type="scientific">Acyrthosiphon pisum</name>
    <name type="common">Pea aphid</name>
    <dbReference type="NCBI Taxonomy" id="7029"/>
    <lineage>
        <taxon>Eukaryota</taxon>
        <taxon>Metazoa</taxon>
        <taxon>Ecdysozoa</taxon>
        <taxon>Arthropoda</taxon>
        <taxon>Hexapoda</taxon>
        <taxon>Insecta</taxon>
        <taxon>Pterygota</taxon>
        <taxon>Neoptera</taxon>
        <taxon>Paraneoptera</taxon>
        <taxon>Hemiptera</taxon>
        <taxon>Sternorrhyncha</taxon>
        <taxon>Aphidomorpha</taxon>
        <taxon>Aphidoidea</taxon>
        <taxon>Aphididae</taxon>
        <taxon>Macrosiphini</taxon>
        <taxon>Acyrthosiphon</taxon>
    </lineage>
</organism>
<dbReference type="OrthoDB" id="5982138at2759"/>
<dbReference type="GO" id="GO:0003713">
    <property type="term" value="F:transcription coactivator activity"/>
    <property type="evidence" value="ECO:0007669"/>
    <property type="project" value="InterPro"/>
</dbReference>
<dbReference type="GO" id="GO:0006357">
    <property type="term" value="P:regulation of transcription by RNA polymerase II"/>
    <property type="evidence" value="ECO:0007669"/>
    <property type="project" value="InterPro"/>
</dbReference>
<evidence type="ECO:0000256" key="1">
    <source>
        <dbReference type="SAM" id="MobiDB-lite"/>
    </source>
</evidence>